<dbReference type="Pfam" id="PF10431">
    <property type="entry name" value="ClpB_D2-small"/>
    <property type="match status" value="1"/>
</dbReference>
<keyword evidence="3" id="KW-0143">Chaperone</keyword>
<dbReference type="SMART" id="SM01086">
    <property type="entry name" value="ClpB_D2-small"/>
    <property type="match status" value="1"/>
</dbReference>
<dbReference type="GO" id="GO:0008233">
    <property type="term" value="F:peptidase activity"/>
    <property type="evidence" value="ECO:0007669"/>
    <property type="project" value="UniProtKB-KW"/>
</dbReference>
<evidence type="ECO:0000313" key="8">
    <source>
        <dbReference type="Proteomes" id="UP001499930"/>
    </source>
</evidence>
<dbReference type="SUPFAM" id="SSF52540">
    <property type="entry name" value="P-loop containing nucleoside triphosphate hydrolases"/>
    <property type="match status" value="1"/>
</dbReference>
<dbReference type="InterPro" id="IPR050052">
    <property type="entry name" value="ATP-dep_Clp_protease_ClpX"/>
</dbReference>
<keyword evidence="7" id="KW-0645">Protease</keyword>
<protein>
    <submittedName>
        <fullName evidence="7">ATP-dependent Clp protease ATP-binding subunit ClpX</fullName>
    </submittedName>
</protein>
<dbReference type="NCBIfam" id="NF003745">
    <property type="entry name" value="PRK05342.1"/>
    <property type="match status" value="1"/>
</dbReference>
<dbReference type="GO" id="GO:0006508">
    <property type="term" value="P:proteolysis"/>
    <property type="evidence" value="ECO:0007669"/>
    <property type="project" value="UniProtKB-KW"/>
</dbReference>
<gene>
    <name evidence="7" type="primary">clpX_1</name>
    <name evidence="7" type="ORF">GCM10017559_09440</name>
</gene>
<keyword evidence="8" id="KW-1185">Reference proteome</keyword>
<keyword evidence="7" id="KW-0378">Hydrolase</keyword>
<dbReference type="Proteomes" id="UP001499930">
    <property type="component" value="Unassembled WGS sequence"/>
</dbReference>
<feature type="domain" description="AAA+ ATPase" evidence="5">
    <location>
        <begin position="89"/>
        <end position="306"/>
    </location>
</feature>
<reference evidence="8" key="1">
    <citation type="journal article" date="2019" name="Int. J. Syst. Evol. Microbiol.">
        <title>The Global Catalogue of Microorganisms (GCM) 10K type strain sequencing project: providing services to taxonomists for standard genome sequencing and annotation.</title>
        <authorList>
            <consortium name="The Broad Institute Genomics Platform"/>
            <consortium name="The Broad Institute Genome Sequencing Center for Infectious Disease"/>
            <person name="Wu L."/>
            <person name="Ma J."/>
        </authorList>
    </citation>
    <scope>NUCLEOTIDE SEQUENCE [LARGE SCALE GENOMIC DNA]</scope>
    <source>
        <strain evidence="8">JCM 3106</strain>
    </source>
</reference>
<proteinExistence type="predicted"/>
<evidence type="ECO:0000259" key="6">
    <source>
        <dbReference type="SMART" id="SM01086"/>
    </source>
</evidence>
<evidence type="ECO:0000256" key="1">
    <source>
        <dbReference type="ARBA" id="ARBA00022741"/>
    </source>
</evidence>
<dbReference type="Gene3D" id="3.40.50.300">
    <property type="entry name" value="P-loop containing nucleotide triphosphate hydrolases"/>
    <property type="match status" value="1"/>
</dbReference>
<evidence type="ECO:0000256" key="2">
    <source>
        <dbReference type="ARBA" id="ARBA00022840"/>
    </source>
</evidence>
<dbReference type="SMART" id="SM00382">
    <property type="entry name" value="AAA"/>
    <property type="match status" value="1"/>
</dbReference>
<comment type="caution">
    <text evidence="7">The sequence shown here is derived from an EMBL/GenBank/DDBJ whole genome shotgun (WGS) entry which is preliminary data.</text>
</comment>
<evidence type="ECO:0000313" key="7">
    <source>
        <dbReference type="EMBL" id="GAA2991553.1"/>
    </source>
</evidence>
<feature type="region of interest" description="Disordered" evidence="4">
    <location>
        <begin position="376"/>
        <end position="402"/>
    </location>
</feature>
<dbReference type="PANTHER" id="PTHR48102:SF7">
    <property type="entry name" value="ATP-DEPENDENT CLP PROTEASE ATP-BINDING SUBUNIT CLPX-LIKE, MITOCHONDRIAL"/>
    <property type="match status" value="1"/>
</dbReference>
<dbReference type="EMBL" id="BAAAWD010000006">
    <property type="protein sequence ID" value="GAA2991553.1"/>
    <property type="molecule type" value="Genomic_DNA"/>
</dbReference>
<organism evidence="7 8">
    <name type="scientific">Streptosporangium longisporum</name>
    <dbReference type="NCBI Taxonomy" id="46187"/>
    <lineage>
        <taxon>Bacteria</taxon>
        <taxon>Bacillati</taxon>
        <taxon>Actinomycetota</taxon>
        <taxon>Actinomycetes</taxon>
        <taxon>Streptosporangiales</taxon>
        <taxon>Streptosporangiaceae</taxon>
        <taxon>Streptosporangium</taxon>
    </lineage>
</organism>
<evidence type="ECO:0000256" key="4">
    <source>
        <dbReference type="SAM" id="MobiDB-lite"/>
    </source>
</evidence>
<evidence type="ECO:0000256" key="3">
    <source>
        <dbReference type="ARBA" id="ARBA00023186"/>
    </source>
</evidence>
<dbReference type="GO" id="GO:0005524">
    <property type="term" value="F:ATP binding"/>
    <property type="evidence" value="ECO:0007669"/>
    <property type="project" value="UniProtKB-KW"/>
</dbReference>
<feature type="domain" description="Clp ATPase C-terminal" evidence="6">
    <location>
        <begin position="287"/>
        <end position="377"/>
    </location>
</feature>
<name>A0ABP6KBW1_9ACTN</name>
<sequence length="422" mass="44299">MNELAAVPLITGTGTAICVDCAYAGIAAVEGRRRARRASGRLTPSMLVARLDEHVIAQDTAKRALSVAVYNHFKRIGRIGTGERSTRLAKSNILLAGPSGTGKTLLAETLAKTLDVPFVVADVTSITQAGYAGEDTESIFRRLVTAADGDLAAAQHGIVFLDEVDKLARRETGTLDVSGEGVQQSLLKVLEGTQVSLDPRGGAGGGPAGTETRRLDTSDILFVAGGAFVGLDEIAAERGGSRGIGFGADIGGERAPAPEVEPQDLVSFGLLPEFVGRMPVVVQLQPLGPAELRRIVSEPVGSLLSQYEELFRLDGHVLSFTDEALLAVAAAAHGRKTGARGLRAIMESTLLGLMYDSPDWDPGRRLVVEAADVRAAAGETAHRPPVPAQTSPPAEAGRNTEHIERRAPLPRVVQAAAPVRPM</sequence>
<dbReference type="Gene3D" id="1.10.8.60">
    <property type="match status" value="1"/>
</dbReference>
<evidence type="ECO:0000259" key="5">
    <source>
        <dbReference type="SMART" id="SM00382"/>
    </source>
</evidence>
<dbReference type="InterPro" id="IPR019489">
    <property type="entry name" value="Clp_ATPase_C"/>
</dbReference>
<dbReference type="InterPro" id="IPR003593">
    <property type="entry name" value="AAA+_ATPase"/>
</dbReference>
<dbReference type="InterPro" id="IPR003959">
    <property type="entry name" value="ATPase_AAA_core"/>
</dbReference>
<dbReference type="Pfam" id="PF07724">
    <property type="entry name" value="AAA_2"/>
    <property type="match status" value="1"/>
</dbReference>
<keyword evidence="2 7" id="KW-0067">ATP-binding</keyword>
<dbReference type="PANTHER" id="PTHR48102">
    <property type="entry name" value="ATP-DEPENDENT CLP PROTEASE ATP-BINDING SUBUNIT CLPX-LIKE, MITOCHONDRIAL-RELATED"/>
    <property type="match status" value="1"/>
</dbReference>
<dbReference type="InterPro" id="IPR027417">
    <property type="entry name" value="P-loop_NTPase"/>
</dbReference>
<keyword evidence="1" id="KW-0547">Nucleotide-binding</keyword>
<accession>A0ABP6KBW1</accession>